<feature type="region of interest" description="Disordered" evidence="1">
    <location>
        <begin position="219"/>
        <end position="268"/>
    </location>
</feature>
<dbReference type="InterPro" id="IPR040648">
    <property type="entry name" value="HMGXB3_CxC4"/>
</dbReference>
<evidence type="ECO:0000256" key="1">
    <source>
        <dbReference type="SAM" id="MobiDB-lite"/>
    </source>
</evidence>
<evidence type="ECO:0000313" key="4">
    <source>
        <dbReference type="Proteomes" id="UP000518266"/>
    </source>
</evidence>
<dbReference type="PANTHER" id="PTHR17609">
    <property type="entry name" value="HMG DOMAIN-CONTAINING PROTEIN 3"/>
    <property type="match status" value="1"/>
</dbReference>
<comment type="caution">
    <text evidence="3">The sequence shown here is derived from an EMBL/GenBank/DDBJ whole genome shotgun (WGS) entry which is preliminary data.</text>
</comment>
<feature type="compositionally biased region" description="Basic and acidic residues" evidence="1">
    <location>
        <begin position="259"/>
        <end position="268"/>
    </location>
</feature>
<gene>
    <name evidence="3" type="ORF">F7725_012858</name>
</gene>
<dbReference type="Pfam" id="PF18717">
    <property type="entry name" value="CxC4"/>
    <property type="match status" value="1"/>
</dbReference>
<dbReference type="OrthoDB" id="8948380at2759"/>
<feature type="domain" description="HMG" evidence="2">
    <location>
        <begin position="112"/>
        <end position="210"/>
    </location>
</feature>
<dbReference type="AlphaFoldDB" id="A0A7J5YNJ3"/>
<protein>
    <recommendedName>
        <fullName evidence="2">HMG domain-containing protein</fullName>
    </recommendedName>
</protein>
<reference evidence="3 4" key="1">
    <citation type="submission" date="2020-03" db="EMBL/GenBank/DDBJ databases">
        <title>Dissostichus mawsoni Genome sequencing and assembly.</title>
        <authorList>
            <person name="Park H."/>
        </authorList>
    </citation>
    <scope>NUCLEOTIDE SEQUENCE [LARGE SCALE GENOMIC DNA]</scope>
    <source>
        <strain evidence="3">DM0001</strain>
        <tissue evidence="3">Muscle</tissue>
    </source>
</reference>
<dbReference type="Proteomes" id="UP000518266">
    <property type="component" value="Unassembled WGS sequence"/>
</dbReference>
<sequence length="268" mass="30523">MVSYDTKKNLWHCPCAKISCPHKYIAKWHLYQTHRELFRKVRSTEEVECLSTAASTEDEHSHDEADLGDIPYPPKGVEKLKGMAQYILRNKKLPAVLPEHLRLPSVEVQYSRHLIPEEMMCQHCPGNVPMSDPVLITHKAKILTKSRIVNDVSTYCKSCHQCGAHYRYQEWKDGLHNFNDRILLDLPLCLTIRNMLQVHTAVSRVVEYLELTSGEQIEGPRLRSDTGSACSLMPRRPDVPVSNSSSGSTIPFEELPFNPDHDLTNGPL</sequence>
<keyword evidence="4" id="KW-1185">Reference proteome</keyword>
<name>A0A7J5YNJ3_DISMA</name>
<proteinExistence type="predicted"/>
<dbReference type="PANTHER" id="PTHR17609:SF3">
    <property type="entry name" value="SAP DOMAIN-CONTAINING PROTEIN"/>
    <property type="match status" value="1"/>
</dbReference>
<accession>A0A7J5YNJ3</accession>
<evidence type="ECO:0000313" key="3">
    <source>
        <dbReference type="EMBL" id="KAF3851086.1"/>
    </source>
</evidence>
<dbReference type="EMBL" id="JAAKFY010000010">
    <property type="protein sequence ID" value="KAF3851086.1"/>
    <property type="molecule type" value="Genomic_DNA"/>
</dbReference>
<evidence type="ECO:0000259" key="2">
    <source>
        <dbReference type="Pfam" id="PF18717"/>
    </source>
</evidence>
<organism evidence="3 4">
    <name type="scientific">Dissostichus mawsoni</name>
    <name type="common">Antarctic cod</name>
    <dbReference type="NCBI Taxonomy" id="36200"/>
    <lineage>
        <taxon>Eukaryota</taxon>
        <taxon>Metazoa</taxon>
        <taxon>Chordata</taxon>
        <taxon>Craniata</taxon>
        <taxon>Vertebrata</taxon>
        <taxon>Euteleostomi</taxon>
        <taxon>Actinopterygii</taxon>
        <taxon>Neopterygii</taxon>
        <taxon>Teleostei</taxon>
        <taxon>Neoteleostei</taxon>
        <taxon>Acanthomorphata</taxon>
        <taxon>Eupercaria</taxon>
        <taxon>Perciformes</taxon>
        <taxon>Notothenioidei</taxon>
        <taxon>Nototheniidae</taxon>
        <taxon>Dissostichus</taxon>
    </lineage>
</organism>
<dbReference type="InterPro" id="IPR039598">
    <property type="entry name" value="HMGXB3"/>
</dbReference>